<proteinExistence type="predicted"/>
<dbReference type="RefSeq" id="WP_191183729.1">
    <property type="nucleotide sequence ID" value="NZ_JACXAJ010000004.1"/>
</dbReference>
<organism evidence="2 3">
    <name type="scientific">Pontibacter aquaedesilientis</name>
    <dbReference type="NCBI Taxonomy" id="2766980"/>
    <lineage>
        <taxon>Bacteria</taxon>
        <taxon>Pseudomonadati</taxon>
        <taxon>Bacteroidota</taxon>
        <taxon>Cytophagia</taxon>
        <taxon>Cytophagales</taxon>
        <taxon>Hymenobacteraceae</taxon>
        <taxon>Pontibacter</taxon>
    </lineage>
</organism>
<keyword evidence="2" id="KW-0540">Nuclease</keyword>
<dbReference type="Gene3D" id="3.40.1350.10">
    <property type="match status" value="1"/>
</dbReference>
<dbReference type="Proteomes" id="UP000625551">
    <property type="component" value="Unassembled WGS sequence"/>
</dbReference>
<feature type="domain" description="Restriction endonuclease type IV Mrr" evidence="1">
    <location>
        <begin position="77"/>
        <end position="203"/>
    </location>
</feature>
<accession>A0ABR7XH04</accession>
<evidence type="ECO:0000313" key="3">
    <source>
        <dbReference type="Proteomes" id="UP000625551"/>
    </source>
</evidence>
<keyword evidence="2" id="KW-0255">Endonuclease</keyword>
<dbReference type="InterPro" id="IPR007560">
    <property type="entry name" value="Restrct_endonuc_IV_Mrr"/>
</dbReference>
<reference evidence="2 3" key="1">
    <citation type="submission" date="2020-09" db="EMBL/GenBank/DDBJ databases">
        <title>Genome sequencing and assembly of Pontibacter sp.</title>
        <authorList>
            <person name="Chhetri G."/>
        </authorList>
    </citation>
    <scope>NUCLEOTIDE SEQUENCE [LARGE SCALE GENOMIC DNA]</scope>
    <source>
        <strain evidence="2 3">JH31</strain>
    </source>
</reference>
<evidence type="ECO:0000259" key="1">
    <source>
        <dbReference type="Pfam" id="PF04471"/>
    </source>
</evidence>
<sequence length="223" mass="25481">MNTEQCLTEYYKTKGFNIFKSAEYAQSNILNFVEFANRNILEAKKSNTSFLFSNVTKDIVEVNTEYYIIKEIHKKLLAMEWRDFEFLSSTILEFCFGAFDVKTSQASSDGGVDFEGKLPVYSTLAKDLYGIIEVYGQSKKYTGNVGIYDIKSFVAFANSKKRNYVHPAQLFMYFTTSDFANNSVKELAENGFIGLSGFQLATLIYKHKQILTDKSEIINEIIN</sequence>
<evidence type="ECO:0000313" key="2">
    <source>
        <dbReference type="EMBL" id="MBD1397570.1"/>
    </source>
</evidence>
<protein>
    <submittedName>
        <fullName evidence="2">Restriction endonuclease</fullName>
    </submittedName>
</protein>
<dbReference type="GO" id="GO:0004519">
    <property type="term" value="F:endonuclease activity"/>
    <property type="evidence" value="ECO:0007669"/>
    <property type="project" value="UniProtKB-KW"/>
</dbReference>
<dbReference type="Pfam" id="PF04471">
    <property type="entry name" value="Mrr_cat"/>
    <property type="match status" value="1"/>
</dbReference>
<name>A0ABR7XH04_9BACT</name>
<dbReference type="EMBL" id="JACXAJ010000004">
    <property type="protein sequence ID" value="MBD1397570.1"/>
    <property type="molecule type" value="Genomic_DNA"/>
</dbReference>
<comment type="caution">
    <text evidence="2">The sequence shown here is derived from an EMBL/GenBank/DDBJ whole genome shotgun (WGS) entry which is preliminary data.</text>
</comment>
<dbReference type="InterPro" id="IPR011856">
    <property type="entry name" value="tRNA_endonuc-like_dom_sf"/>
</dbReference>
<keyword evidence="3" id="KW-1185">Reference proteome</keyword>
<gene>
    <name evidence="2" type="ORF">H9Q13_10360</name>
</gene>
<keyword evidence="2" id="KW-0378">Hydrolase</keyword>